<keyword evidence="7 8" id="KW-0028">Amino-acid biosynthesis</keyword>
<keyword evidence="3 7" id="KW-0479">Metal-binding</keyword>
<evidence type="ECO:0000256" key="7">
    <source>
        <dbReference type="HAMAP-Rule" id="MF_01024"/>
    </source>
</evidence>
<comment type="cofactor">
    <cofactor evidence="7 12">
        <name>Zn(2+)</name>
        <dbReference type="ChEBI" id="CHEBI:29105"/>
    </cofactor>
    <text evidence="7 12">Binds 1 zinc ion per subunit.</text>
</comment>
<dbReference type="PROSITE" id="PS00611">
    <property type="entry name" value="HISOL_DEHYDROGENASE"/>
    <property type="match status" value="1"/>
</dbReference>
<dbReference type="AlphaFoldDB" id="A0A7G9YUI5"/>
<dbReference type="PANTHER" id="PTHR21256:SF2">
    <property type="entry name" value="HISTIDINE BIOSYNTHESIS TRIFUNCTIONAL PROTEIN"/>
    <property type="match status" value="1"/>
</dbReference>
<evidence type="ECO:0000256" key="9">
    <source>
        <dbReference type="PIRSR" id="PIRSR000099-1"/>
    </source>
</evidence>
<dbReference type="InterPro" id="IPR001692">
    <property type="entry name" value="Histidinol_DH_CS"/>
</dbReference>
<feature type="binding site" evidence="7 11">
    <location>
        <position position="352"/>
    </location>
    <ligand>
        <name>substrate</name>
    </ligand>
</feature>
<dbReference type="GO" id="GO:0008270">
    <property type="term" value="F:zinc ion binding"/>
    <property type="evidence" value="ECO:0007669"/>
    <property type="project" value="UniProtKB-UniRule"/>
</dbReference>
<dbReference type="NCBIfam" id="TIGR00069">
    <property type="entry name" value="hisD"/>
    <property type="match status" value="1"/>
</dbReference>
<dbReference type="GO" id="GO:0004399">
    <property type="term" value="F:histidinol dehydrogenase activity"/>
    <property type="evidence" value="ECO:0007669"/>
    <property type="project" value="UniProtKB-UniRule"/>
</dbReference>
<evidence type="ECO:0000256" key="11">
    <source>
        <dbReference type="PIRSR" id="PIRSR000099-3"/>
    </source>
</evidence>
<accession>A0A7G9YUI5</accession>
<feature type="binding site" evidence="7 11">
    <location>
        <position position="259"/>
    </location>
    <ligand>
        <name>substrate</name>
    </ligand>
</feature>
<comment type="catalytic activity">
    <reaction evidence="7 8">
        <text>L-histidinol + 2 NAD(+) + H2O = L-histidine + 2 NADH + 3 H(+)</text>
        <dbReference type="Rhea" id="RHEA:20641"/>
        <dbReference type="ChEBI" id="CHEBI:15377"/>
        <dbReference type="ChEBI" id="CHEBI:15378"/>
        <dbReference type="ChEBI" id="CHEBI:57540"/>
        <dbReference type="ChEBI" id="CHEBI:57595"/>
        <dbReference type="ChEBI" id="CHEBI:57699"/>
        <dbReference type="ChEBI" id="CHEBI:57945"/>
        <dbReference type="EC" id="1.1.1.23"/>
    </reaction>
</comment>
<keyword evidence="5 7" id="KW-0560">Oxidoreductase</keyword>
<dbReference type="Gene3D" id="1.20.5.1300">
    <property type="match status" value="1"/>
</dbReference>
<feature type="binding site" evidence="7 12">
    <location>
        <position position="262"/>
    </location>
    <ligand>
        <name>Zn(2+)</name>
        <dbReference type="ChEBI" id="CHEBI:29105"/>
    </ligand>
</feature>
<sequence length="419" mass="45749">MIKKLKEVYETKDFFDRGLDLTAVMPIVNEIIAEVKSRGDRALLDYTEKFDGVKFLRQKDLEVRRSEIEDAKRNVDDHLLRSIEKASEAIKKFHYRQKRRVEVEKGEDKGGTEGMFIDNTYVPLDVVGAYVPASYFSTALMCVIPAKIAGVRNILVCTPPGKDGAVDSLTLLAAAELAGATRIFKVGGAQAIAALAFGTETIPKVQKIVGPGNVYVTAAKMAARAQGVEIDFPAGPSEIIIIADETANPHFIAADMLAQAEHGAKSKAVLLTDSARIAAEVERQIRAEAGDEEGEQNGIILGDDIGECIEFANEYAPEHLEIMVREPKEVLKRIKNAGSVFVGDYSPVAAGDYATGANHVLPTAGYAKSFSGLDVHHFMRRMTVQWLDKEGLAKIKDVVVKMSRAEGMEKHAQSVEARF</sequence>
<feature type="binding site" evidence="7 12">
    <location>
        <position position="411"/>
    </location>
    <ligand>
        <name>Zn(2+)</name>
        <dbReference type="ChEBI" id="CHEBI:29105"/>
    </ligand>
</feature>
<dbReference type="CDD" id="cd06572">
    <property type="entry name" value="Histidinol_dh"/>
    <property type="match status" value="1"/>
</dbReference>
<evidence type="ECO:0000256" key="3">
    <source>
        <dbReference type="ARBA" id="ARBA00022723"/>
    </source>
</evidence>
<comment type="function">
    <text evidence="7 8">Catalyzes the sequential NAD-dependent oxidations of L-histidinol to L-histidinaldehyde and then to L-histidine.</text>
</comment>
<evidence type="ECO:0000256" key="6">
    <source>
        <dbReference type="ARBA" id="ARBA00023102"/>
    </source>
</evidence>
<feature type="binding site" evidence="7 11">
    <location>
        <position position="237"/>
    </location>
    <ligand>
        <name>substrate</name>
    </ligand>
</feature>
<feature type="binding site" evidence="7 11">
    <location>
        <position position="262"/>
    </location>
    <ligand>
        <name>substrate</name>
    </ligand>
</feature>
<dbReference type="GO" id="GO:0005737">
    <property type="term" value="C:cytoplasm"/>
    <property type="evidence" value="ECO:0007669"/>
    <property type="project" value="TreeGrafter"/>
</dbReference>
<name>A0A7G9YUI5_9EURY</name>
<keyword evidence="7 8" id="KW-0520">NAD</keyword>
<evidence type="ECO:0000313" key="14">
    <source>
        <dbReference type="EMBL" id="QNO51669.1"/>
    </source>
</evidence>
<dbReference type="FunFam" id="3.40.50.1980:FF:000001">
    <property type="entry name" value="Histidinol dehydrogenase"/>
    <property type="match status" value="1"/>
</dbReference>
<comment type="pathway">
    <text evidence="7 8">Amino-acid biosynthesis; L-histidine biosynthesis; L-histidine from 5-phospho-alpha-D-ribose 1-diphosphate: step 9/9.</text>
</comment>
<keyword evidence="4 7" id="KW-0862">Zinc</keyword>
<gene>
    <name evidence="7 14" type="primary">hisD</name>
    <name evidence="14" type="ORF">IGDPAKFA_00023</name>
</gene>
<dbReference type="UniPathway" id="UPA00031">
    <property type="reaction ID" value="UER00014"/>
</dbReference>
<proteinExistence type="inferred from homology"/>
<dbReference type="GO" id="GO:0051287">
    <property type="term" value="F:NAD binding"/>
    <property type="evidence" value="ECO:0007669"/>
    <property type="project" value="InterPro"/>
</dbReference>
<dbReference type="HAMAP" id="MF_01024">
    <property type="entry name" value="HisD"/>
    <property type="match status" value="1"/>
</dbReference>
<evidence type="ECO:0000256" key="12">
    <source>
        <dbReference type="PIRSR" id="PIRSR000099-4"/>
    </source>
</evidence>
<dbReference type="EC" id="1.1.1.23" evidence="7 8"/>
<feature type="binding site" evidence="7 10">
    <location>
        <position position="190"/>
    </location>
    <ligand>
        <name>NAD(+)</name>
        <dbReference type="ChEBI" id="CHEBI:57540"/>
    </ligand>
</feature>
<feature type="binding site" evidence="7 10">
    <location>
        <position position="130"/>
    </location>
    <ligand>
        <name>NAD(+)</name>
        <dbReference type="ChEBI" id="CHEBI:57540"/>
    </ligand>
</feature>
<protein>
    <recommendedName>
        <fullName evidence="2 7">Histidinol dehydrogenase</fullName>
        <shortName evidence="7 8">HDH</shortName>
        <ecNumber evidence="7 8">1.1.1.23</ecNumber>
    </recommendedName>
</protein>
<organism evidence="14">
    <name type="scientific">Candidatus Methanophagaceae archaeon ANME-1 ERB6</name>
    <dbReference type="NCBI Taxonomy" id="2759912"/>
    <lineage>
        <taxon>Archaea</taxon>
        <taxon>Methanobacteriati</taxon>
        <taxon>Methanobacteriota</taxon>
        <taxon>Stenosarchaea group</taxon>
        <taxon>Methanomicrobia</taxon>
        <taxon>Candidatus Methanophagales</taxon>
        <taxon>Candidatus Methanophagaceae</taxon>
    </lineage>
</organism>
<dbReference type="PRINTS" id="PR00083">
    <property type="entry name" value="HOLDHDRGNASE"/>
</dbReference>
<feature type="binding site" evidence="7 11">
    <location>
        <position position="319"/>
    </location>
    <ligand>
        <name>substrate</name>
    </ligand>
</feature>
<dbReference type="PIRSF" id="PIRSF000099">
    <property type="entry name" value="Histidinol_dh"/>
    <property type="match status" value="1"/>
</dbReference>
<dbReference type="Pfam" id="PF00815">
    <property type="entry name" value="Histidinol_dh"/>
    <property type="match status" value="1"/>
</dbReference>
<evidence type="ECO:0000256" key="5">
    <source>
        <dbReference type="ARBA" id="ARBA00023002"/>
    </source>
</evidence>
<dbReference type="PANTHER" id="PTHR21256">
    <property type="entry name" value="HISTIDINOL DEHYDROGENASE HDH"/>
    <property type="match status" value="1"/>
</dbReference>
<dbReference type="InterPro" id="IPR022695">
    <property type="entry name" value="Histidinol_DH_monofunct"/>
</dbReference>
<evidence type="ECO:0000256" key="10">
    <source>
        <dbReference type="PIRSR" id="PIRSR000099-2"/>
    </source>
</evidence>
<feature type="binding site" evidence="7 12">
    <location>
        <position position="352"/>
    </location>
    <ligand>
        <name>Zn(2+)</name>
        <dbReference type="ChEBI" id="CHEBI:29105"/>
    </ligand>
</feature>
<dbReference type="SUPFAM" id="SSF53720">
    <property type="entry name" value="ALDH-like"/>
    <property type="match status" value="1"/>
</dbReference>
<feature type="binding site" evidence="7 10">
    <location>
        <position position="213"/>
    </location>
    <ligand>
        <name>NAD(+)</name>
        <dbReference type="ChEBI" id="CHEBI:57540"/>
    </ligand>
</feature>
<reference evidence="14" key="1">
    <citation type="submission" date="2020-06" db="EMBL/GenBank/DDBJ databases">
        <title>Unique genomic features of the anaerobic methanotrophic archaea.</title>
        <authorList>
            <person name="Chadwick G.L."/>
            <person name="Skennerton C.T."/>
            <person name="Laso-Perez R."/>
            <person name="Leu A.O."/>
            <person name="Speth D.R."/>
            <person name="Yu H."/>
            <person name="Morgan-Lang C."/>
            <person name="Hatzenpichler R."/>
            <person name="Goudeau D."/>
            <person name="Malmstrom R."/>
            <person name="Brazelton W.J."/>
            <person name="Woyke T."/>
            <person name="Hallam S.J."/>
            <person name="Tyson G.W."/>
            <person name="Wegener G."/>
            <person name="Boetius A."/>
            <person name="Orphan V."/>
        </authorList>
    </citation>
    <scope>NUCLEOTIDE SEQUENCE</scope>
</reference>
<keyword evidence="6 7" id="KW-0368">Histidine biosynthesis</keyword>
<dbReference type="InterPro" id="IPR016161">
    <property type="entry name" value="Ald_DH/histidinol_DH"/>
</dbReference>
<feature type="binding site" evidence="7 11">
    <location>
        <position position="406"/>
    </location>
    <ligand>
        <name>substrate</name>
    </ligand>
</feature>
<feature type="binding site" evidence="7 12">
    <location>
        <position position="259"/>
    </location>
    <ligand>
        <name>Zn(2+)</name>
        <dbReference type="ChEBI" id="CHEBI:29105"/>
    </ligand>
</feature>
<feature type="binding site" evidence="7 11">
    <location>
        <position position="411"/>
    </location>
    <ligand>
        <name>substrate</name>
    </ligand>
</feature>
<dbReference type="Gene3D" id="3.40.50.1980">
    <property type="entry name" value="Nitrogenase molybdenum iron protein domain"/>
    <property type="match status" value="2"/>
</dbReference>
<comment type="similarity">
    <text evidence="1 7 8 13">Belongs to the histidinol dehydrogenase family.</text>
</comment>
<dbReference type="InterPro" id="IPR012131">
    <property type="entry name" value="Hstdl_DH"/>
</dbReference>
<evidence type="ECO:0000256" key="1">
    <source>
        <dbReference type="ARBA" id="ARBA00010178"/>
    </source>
</evidence>
<evidence type="ECO:0000256" key="13">
    <source>
        <dbReference type="RuleBase" id="RU004175"/>
    </source>
</evidence>
<feature type="active site" description="Proton acceptor" evidence="7 9">
    <location>
        <position position="319"/>
    </location>
</feature>
<feature type="active site" description="Proton acceptor" evidence="7 9">
    <location>
        <position position="318"/>
    </location>
</feature>
<evidence type="ECO:0000256" key="8">
    <source>
        <dbReference type="PIRNR" id="PIRNR000099"/>
    </source>
</evidence>
<dbReference type="EMBL" id="MT631475">
    <property type="protein sequence ID" value="QNO51669.1"/>
    <property type="molecule type" value="Genomic_DNA"/>
</dbReference>
<evidence type="ECO:0000256" key="2">
    <source>
        <dbReference type="ARBA" id="ARBA00016531"/>
    </source>
</evidence>
<evidence type="ECO:0000256" key="4">
    <source>
        <dbReference type="ARBA" id="ARBA00022833"/>
    </source>
</evidence>
<dbReference type="GO" id="GO:0000105">
    <property type="term" value="P:L-histidine biosynthetic process"/>
    <property type="evidence" value="ECO:0007669"/>
    <property type="project" value="UniProtKB-UniRule"/>
</dbReference>